<name>A0A482WWI5_LAOST</name>
<proteinExistence type="predicted"/>
<evidence type="ECO:0000313" key="2">
    <source>
        <dbReference type="Proteomes" id="UP000291343"/>
    </source>
</evidence>
<evidence type="ECO:0000313" key="1">
    <source>
        <dbReference type="EMBL" id="RZF37947.1"/>
    </source>
</evidence>
<gene>
    <name evidence="1" type="ORF">LSTR_LSTR005447</name>
</gene>
<dbReference type="AlphaFoldDB" id="A0A482WWI5"/>
<protein>
    <submittedName>
        <fullName evidence="1">Uncharacterized protein</fullName>
    </submittedName>
</protein>
<dbReference type="EMBL" id="QKKF02022863">
    <property type="protein sequence ID" value="RZF37947.1"/>
    <property type="molecule type" value="Genomic_DNA"/>
</dbReference>
<dbReference type="Proteomes" id="UP000291343">
    <property type="component" value="Unassembled WGS sequence"/>
</dbReference>
<comment type="caution">
    <text evidence="1">The sequence shown here is derived from an EMBL/GenBank/DDBJ whole genome shotgun (WGS) entry which is preliminary data.</text>
</comment>
<keyword evidence="2" id="KW-1185">Reference proteome</keyword>
<sequence>MMFRHAVLRSSHERRETTCVTAATVEHVCAWDLSALDTPVFGRVRLFSAVSVAPPIVGSLLASVSQWQSIYLAPVCTQEDLRIMGKRGWRARVADRDWWRGLVLEAKVHDVM</sequence>
<dbReference type="InParanoid" id="A0A482WWI5"/>
<accession>A0A482WWI5</accession>
<organism evidence="1 2">
    <name type="scientific">Laodelphax striatellus</name>
    <name type="common">Small brown planthopper</name>
    <name type="synonym">Delphax striatella</name>
    <dbReference type="NCBI Taxonomy" id="195883"/>
    <lineage>
        <taxon>Eukaryota</taxon>
        <taxon>Metazoa</taxon>
        <taxon>Ecdysozoa</taxon>
        <taxon>Arthropoda</taxon>
        <taxon>Hexapoda</taxon>
        <taxon>Insecta</taxon>
        <taxon>Pterygota</taxon>
        <taxon>Neoptera</taxon>
        <taxon>Paraneoptera</taxon>
        <taxon>Hemiptera</taxon>
        <taxon>Auchenorrhyncha</taxon>
        <taxon>Fulgoroidea</taxon>
        <taxon>Delphacidae</taxon>
        <taxon>Criomorphinae</taxon>
        <taxon>Laodelphax</taxon>
    </lineage>
</organism>
<reference evidence="1 2" key="1">
    <citation type="journal article" date="2017" name="Gigascience">
        <title>Genome sequence of the small brown planthopper, Laodelphax striatellus.</title>
        <authorList>
            <person name="Zhu J."/>
            <person name="Jiang F."/>
            <person name="Wang X."/>
            <person name="Yang P."/>
            <person name="Bao Y."/>
            <person name="Zhao W."/>
            <person name="Wang W."/>
            <person name="Lu H."/>
            <person name="Wang Q."/>
            <person name="Cui N."/>
            <person name="Li J."/>
            <person name="Chen X."/>
            <person name="Luo L."/>
            <person name="Yu J."/>
            <person name="Kang L."/>
            <person name="Cui F."/>
        </authorList>
    </citation>
    <scope>NUCLEOTIDE SEQUENCE [LARGE SCALE GENOMIC DNA]</scope>
    <source>
        <strain evidence="1">Lst14</strain>
    </source>
</reference>